<organism evidence="2">
    <name type="scientific">Cacopsylla melanoneura</name>
    <dbReference type="NCBI Taxonomy" id="428564"/>
    <lineage>
        <taxon>Eukaryota</taxon>
        <taxon>Metazoa</taxon>
        <taxon>Ecdysozoa</taxon>
        <taxon>Arthropoda</taxon>
        <taxon>Hexapoda</taxon>
        <taxon>Insecta</taxon>
        <taxon>Pterygota</taxon>
        <taxon>Neoptera</taxon>
        <taxon>Paraneoptera</taxon>
        <taxon>Hemiptera</taxon>
        <taxon>Sternorrhyncha</taxon>
        <taxon>Psylloidea</taxon>
        <taxon>Psyllidae</taxon>
        <taxon>Psyllinae</taxon>
        <taxon>Cacopsylla</taxon>
    </lineage>
</organism>
<sequence length="174" mass="20610">MNEERPDNLVDNEDAILEVLCQESDDDEQPMTRRWPMCYFYNMLNIAFVNAFVIFSFNANKNKNANYKAMSRSNFMLQLHKQLTIEWQKIRYDQNLRLSKELRAILKPIVGDDQEEPSTFSQKTTHKKTYCNLCHYKKKRHTTTLCSRCEMAICGEHQRKFCPTCTTYILESGQ</sequence>
<dbReference type="AlphaFoldDB" id="A0A8D8QIQ4"/>
<keyword evidence="1" id="KW-0472">Membrane</keyword>
<keyword evidence="1" id="KW-1133">Transmembrane helix</keyword>
<dbReference type="EMBL" id="HBUF01080413">
    <property type="protein sequence ID" value="CAG6632679.1"/>
    <property type="molecule type" value="Transcribed_RNA"/>
</dbReference>
<protein>
    <recommendedName>
        <fullName evidence="3">PiggyBac transposable element-derived protein domain-containing protein</fullName>
    </recommendedName>
</protein>
<dbReference type="PANTHER" id="PTHR46599:SF6">
    <property type="entry name" value="DUAL SPECIFICITY PHOSPHATASE 26"/>
    <property type="match status" value="1"/>
</dbReference>
<evidence type="ECO:0008006" key="3">
    <source>
        <dbReference type="Google" id="ProtNLM"/>
    </source>
</evidence>
<name>A0A8D8QIQ4_9HEMI</name>
<dbReference type="PANTHER" id="PTHR46599">
    <property type="entry name" value="PIGGYBAC TRANSPOSABLE ELEMENT-DERIVED PROTEIN 4"/>
    <property type="match status" value="1"/>
</dbReference>
<accession>A0A8D8QIQ4</accession>
<evidence type="ECO:0000313" key="2">
    <source>
        <dbReference type="EMBL" id="CAG6632679.1"/>
    </source>
</evidence>
<keyword evidence="1" id="KW-0812">Transmembrane</keyword>
<reference evidence="2" key="1">
    <citation type="submission" date="2021-05" db="EMBL/GenBank/DDBJ databases">
        <authorList>
            <person name="Alioto T."/>
            <person name="Alioto T."/>
            <person name="Gomez Garrido J."/>
        </authorList>
    </citation>
    <scope>NUCLEOTIDE SEQUENCE</scope>
</reference>
<evidence type="ECO:0000256" key="1">
    <source>
        <dbReference type="SAM" id="Phobius"/>
    </source>
</evidence>
<proteinExistence type="predicted"/>
<feature type="transmembrane region" description="Helical" evidence="1">
    <location>
        <begin position="39"/>
        <end position="60"/>
    </location>
</feature>